<keyword evidence="1" id="KW-1133">Transmembrane helix</keyword>
<feature type="transmembrane region" description="Helical" evidence="1">
    <location>
        <begin position="187"/>
        <end position="217"/>
    </location>
</feature>
<accession>A6GEC4</accession>
<dbReference type="AlphaFoldDB" id="A6GEC4"/>
<dbReference type="Proteomes" id="UP000005801">
    <property type="component" value="Unassembled WGS sequence"/>
</dbReference>
<dbReference type="Pfam" id="PF00487">
    <property type="entry name" value="FA_desaturase"/>
    <property type="match status" value="1"/>
</dbReference>
<dbReference type="OrthoDB" id="9792534at2"/>
<keyword evidence="1" id="KW-0812">Transmembrane</keyword>
<gene>
    <name evidence="3" type="ORF">PPSIR1_17700</name>
</gene>
<evidence type="ECO:0000256" key="1">
    <source>
        <dbReference type="SAM" id="Phobius"/>
    </source>
</evidence>
<keyword evidence="1" id="KW-0472">Membrane</keyword>
<keyword evidence="4" id="KW-1185">Reference proteome</keyword>
<sequence>MDTNFDERELLSRRDLATLMARRDLPTHLRLTLHLGLFVGLTAALMTTAMPWPVRAPALLALAFLLFSLYAPYHECTHQTAFRTKWLNTLWGQLLGVPYGYSLGMHKAFHFTHHRKTNREGDPEKGFSLPPMPGRLGFQAVFAGALGSLVPLHSLVLAVVPPRLWDRVEAGWTAPAARPRLAWECRAMALCWIAGVSALAVFHPVFLAEFLAVLVLARIIHGVVTVTEHEEMPAEGDQLARTRTVRTNAVFRWFWWNMNFHAIHHAWPAIPWHALPEAHARCLAQDMHVESSYLAFYAKSARGELGEAPAPDARA</sequence>
<dbReference type="EMBL" id="ABCS01000081">
    <property type="protein sequence ID" value="EDM75765.1"/>
    <property type="molecule type" value="Genomic_DNA"/>
</dbReference>
<organism evidence="3 4">
    <name type="scientific">Plesiocystis pacifica SIR-1</name>
    <dbReference type="NCBI Taxonomy" id="391625"/>
    <lineage>
        <taxon>Bacteria</taxon>
        <taxon>Pseudomonadati</taxon>
        <taxon>Myxococcota</taxon>
        <taxon>Polyangia</taxon>
        <taxon>Nannocystales</taxon>
        <taxon>Nannocystaceae</taxon>
        <taxon>Plesiocystis</taxon>
    </lineage>
</organism>
<name>A6GEC4_9BACT</name>
<dbReference type="PANTHER" id="PTHR19353">
    <property type="entry name" value="FATTY ACID DESATURASE 2"/>
    <property type="match status" value="1"/>
</dbReference>
<dbReference type="GO" id="GO:0016717">
    <property type="term" value="F:oxidoreductase activity, acting on paired donors, with oxidation of a pair of donors resulting in the reduction of molecular oxygen to two molecules of water"/>
    <property type="evidence" value="ECO:0007669"/>
    <property type="project" value="TreeGrafter"/>
</dbReference>
<reference evidence="3 4" key="1">
    <citation type="submission" date="2007-06" db="EMBL/GenBank/DDBJ databases">
        <authorList>
            <person name="Shimkets L."/>
            <person name="Ferriera S."/>
            <person name="Johnson J."/>
            <person name="Kravitz S."/>
            <person name="Beeson K."/>
            <person name="Sutton G."/>
            <person name="Rogers Y.-H."/>
            <person name="Friedman R."/>
            <person name="Frazier M."/>
            <person name="Venter J.C."/>
        </authorList>
    </citation>
    <scope>NUCLEOTIDE SEQUENCE [LARGE SCALE GENOMIC DNA]</scope>
    <source>
        <strain evidence="3 4">SIR-1</strain>
    </source>
</reference>
<evidence type="ECO:0000313" key="4">
    <source>
        <dbReference type="Proteomes" id="UP000005801"/>
    </source>
</evidence>
<evidence type="ECO:0000259" key="2">
    <source>
        <dbReference type="Pfam" id="PF00487"/>
    </source>
</evidence>
<feature type="domain" description="Fatty acid desaturase" evidence="2">
    <location>
        <begin position="52"/>
        <end position="284"/>
    </location>
</feature>
<protein>
    <recommendedName>
        <fullName evidence="2">Fatty acid desaturase domain-containing protein</fullName>
    </recommendedName>
</protein>
<evidence type="ECO:0000313" key="3">
    <source>
        <dbReference type="EMBL" id="EDM75765.1"/>
    </source>
</evidence>
<feature type="transmembrane region" description="Helical" evidence="1">
    <location>
        <begin position="136"/>
        <end position="160"/>
    </location>
</feature>
<dbReference type="PANTHER" id="PTHR19353:SF19">
    <property type="entry name" value="DELTA(5) FATTY ACID DESATURASE C-RELATED"/>
    <property type="match status" value="1"/>
</dbReference>
<feature type="transmembrane region" description="Helical" evidence="1">
    <location>
        <begin position="56"/>
        <end position="73"/>
    </location>
</feature>
<dbReference type="eggNOG" id="COG3239">
    <property type="taxonomic scope" value="Bacteria"/>
</dbReference>
<dbReference type="InterPro" id="IPR005804">
    <property type="entry name" value="FA_desaturase_dom"/>
</dbReference>
<dbReference type="GO" id="GO:0008610">
    <property type="term" value="P:lipid biosynthetic process"/>
    <property type="evidence" value="ECO:0007669"/>
    <property type="project" value="UniProtKB-ARBA"/>
</dbReference>
<comment type="caution">
    <text evidence="3">The sequence shown here is derived from an EMBL/GenBank/DDBJ whole genome shotgun (WGS) entry which is preliminary data.</text>
</comment>
<dbReference type="RefSeq" id="WP_006975064.1">
    <property type="nucleotide sequence ID" value="NZ_ABCS01000081.1"/>
</dbReference>
<feature type="transmembrane region" description="Helical" evidence="1">
    <location>
        <begin position="31"/>
        <end position="50"/>
    </location>
</feature>
<proteinExistence type="predicted"/>
<dbReference type="InterPro" id="IPR012171">
    <property type="entry name" value="Fatty_acid_desaturase"/>
</dbReference>
<dbReference type="GO" id="GO:0016020">
    <property type="term" value="C:membrane"/>
    <property type="evidence" value="ECO:0007669"/>
    <property type="project" value="TreeGrafter"/>
</dbReference>
<dbReference type="STRING" id="391625.PPSIR1_17700"/>